<evidence type="ECO:0000256" key="9">
    <source>
        <dbReference type="ARBA" id="ARBA00022840"/>
    </source>
</evidence>
<keyword evidence="18" id="KW-0460">Magnesium</keyword>
<feature type="binding site" evidence="17">
    <location>
        <position position="28"/>
    </location>
    <ligand>
        <name>ATP</name>
        <dbReference type="ChEBI" id="CHEBI:30616"/>
    </ligand>
</feature>
<feature type="transmembrane region" description="Helical" evidence="19">
    <location>
        <begin position="7"/>
        <end position="25"/>
    </location>
</feature>
<comment type="cofactor">
    <cofactor evidence="18">
        <name>Mg(2+)</name>
        <dbReference type="ChEBI" id="CHEBI:18420"/>
    </cofactor>
    <text evidence="18">Mn(2+), Zn(2+), Cd(2+) and Co(2+) support activity to lesser extents.</text>
</comment>
<dbReference type="Proteomes" id="UP000193431">
    <property type="component" value="Chromosome"/>
</dbReference>
<dbReference type="GO" id="GO:0008654">
    <property type="term" value="P:phospholipid biosynthetic process"/>
    <property type="evidence" value="ECO:0007669"/>
    <property type="project" value="UniProtKB-KW"/>
</dbReference>
<evidence type="ECO:0000256" key="13">
    <source>
        <dbReference type="ARBA" id="ARBA00023209"/>
    </source>
</evidence>
<keyword evidence="11" id="KW-0443">Lipid metabolism</keyword>
<feature type="transmembrane region" description="Helical" evidence="19">
    <location>
        <begin position="31"/>
        <end position="48"/>
    </location>
</feature>
<dbReference type="RefSeq" id="WP_085766548.1">
    <property type="nucleotide sequence ID" value="NZ_CP019344.1"/>
</dbReference>
<feature type="binding site" evidence="17">
    <location>
        <begin position="94"/>
        <end position="95"/>
    </location>
    <ligand>
        <name>ATP</name>
        <dbReference type="ChEBI" id="CHEBI:30616"/>
    </ligand>
</feature>
<accession>A0A1W6MJR1</accession>
<proteinExistence type="inferred from homology"/>
<dbReference type="InterPro" id="IPR036945">
    <property type="entry name" value="DAGK_sf"/>
</dbReference>
<dbReference type="GO" id="GO:0016301">
    <property type="term" value="F:kinase activity"/>
    <property type="evidence" value="ECO:0007669"/>
    <property type="project" value="UniProtKB-KW"/>
</dbReference>
<keyword evidence="8 20" id="KW-0418">Kinase</keyword>
<keyword evidence="9 17" id="KW-0067">ATP-binding</keyword>
<evidence type="ECO:0000256" key="12">
    <source>
        <dbReference type="ARBA" id="ARBA00023136"/>
    </source>
</evidence>
<feature type="binding site" evidence="18">
    <location>
        <position position="76"/>
    </location>
    <ligand>
        <name>a divalent metal cation</name>
        <dbReference type="ChEBI" id="CHEBI:60240"/>
    </ligand>
</feature>
<keyword evidence="21" id="KW-1185">Reference proteome</keyword>
<evidence type="ECO:0000256" key="19">
    <source>
        <dbReference type="SAM" id="Phobius"/>
    </source>
</evidence>
<evidence type="ECO:0000256" key="15">
    <source>
        <dbReference type="PIRSR" id="PIRSR600829-1"/>
    </source>
</evidence>
<feature type="binding site" evidence="17">
    <location>
        <position position="76"/>
    </location>
    <ligand>
        <name>ATP</name>
        <dbReference type="ChEBI" id="CHEBI:30616"/>
    </ligand>
</feature>
<evidence type="ECO:0000313" key="21">
    <source>
        <dbReference type="Proteomes" id="UP000193431"/>
    </source>
</evidence>
<evidence type="ECO:0000256" key="18">
    <source>
        <dbReference type="PIRSR" id="PIRSR600829-4"/>
    </source>
</evidence>
<organism evidence="20 21">
    <name type="scientific">Nonlabens spongiae</name>
    <dbReference type="NCBI Taxonomy" id="331648"/>
    <lineage>
        <taxon>Bacteria</taxon>
        <taxon>Pseudomonadati</taxon>
        <taxon>Bacteroidota</taxon>
        <taxon>Flavobacteriia</taxon>
        <taxon>Flavobacteriales</taxon>
        <taxon>Flavobacteriaceae</taxon>
        <taxon>Nonlabens</taxon>
    </lineage>
</organism>
<keyword evidence="18" id="KW-0479">Metal-binding</keyword>
<feature type="binding site" evidence="17">
    <location>
        <position position="16"/>
    </location>
    <ligand>
        <name>ATP</name>
        <dbReference type="ChEBI" id="CHEBI:30616"/>
    </ligand>
</feature>
<dbReference type="GO" id="GO:0005524">
    <property type="term" value="F:ATP binding"/>
    <property type="evidence" value="ECO:0007669"/>
    <property type="project" value="UniProtKB-KW"/>
</dbReference>
<evidence type="ECO:0000256" key="11">
    <source>
        <dbReference type="ARBA" id="ARBA00023098"/>
    </source>
</evidence>
<evidence type="ECO:0000256" key="1">
    <source>
        <dbReference type="ARBA" id="ARBA00004651"/>
    </source>
</evidence>
<evidence type="ECO:0000256" key="6">
    <source>
        <dbReference type="ARBA" id="ARBA00022692"/>
    </source>
</evidence>
<evidence type="ECO:0000256" key="14">
    <source>
        <dbReference type="ARBA" id="ARBA00023264"/>
    </source>
</evidence>
<keyword evidence="12 19" id="KW-0472">Membrane</keyword>
<keyword evidence="5" id="KW-0808">Transferase</keyword>
<name>A0A1W6MJR1_9FLAO</name>
<comment type="similarity">
    <text evidence="2">Belongs to the bacterial diacylglycerol kinase family.</text>
</comment>
<dbReference type="PANTHER" id="PTHR34299">
    <property type="entry name" value="DIACYLGLYCEROL KINASE"/>
    <property type="match status" value="1"/>
</dbReference>
<dbReference type="Pfam" id="PF01219">
    <property type="entry name" value="DAGK_prokar"/>
    <property type="match status" value="1"/>
</dbReference>
<keyword evidence="7 17" id="KW-0547">Nucleotide-binding</keyword>
<dbReference type="OrthoDB" id="1493837at2"/>
<protein>
    <submittedName>
        <fullName evidence="20">Diacylglycerol kinase</fullName>
    </submittedName>
</protein>
<gene>
    <name evidence="20" type="ORF">BST97_06905</name>
</gene>
<dbReference type="InterPro" id="IPR033717">
    <property type="entry name" value="UDPK"/>
</dbReference>
<feature type="transmembrane region" description="Helical" evidence="19">
    <location>
        <begin position="55"/>
        <end position="79"/>
    </location>
</feature>
<evidence type="ECO:0000256" key="16">
    <source>
        <dbReference type="PIRSR" id="PIRSR600829-2"/>
    </source>
</evidence>
<keyword evidence="10 19" id="KW-1133">Transmembrane helix</keyword>
<evidence type="ECO:0000256" key="17">
    <source>
        <dbReference type="PIRSR" id="PIRSR600829-3"/>
    </source>
</evidence>
<evidence type="ECO:0000256" key="2">
    <source>
        <dbReference type="ARBA" id="ARBA00005967"/>
    </source>
</evidence>
<feature type="active site" description="Proton acceptor" evidence="15">
    <location>
        <position position="69"/>
    </location>
</feature>
<dbReference type="Gene3D" id="1.10.287.3610">
    <property type="match status" value="1"/>
</dbReference>
<comment type="subcellular location">
    <subcellularLocation>
        <location evidence="1">Cell membrane</location>
        <topology evidence="1">Multi-pass membrane protein</topology>
    </subcellularLocation>
</comment>
<dbReference type="EMBL" id="CP019344">
    <property type="protein sequence ID" value="ARN77746.1"/>
    <property type="molecule type" value="Genomic_DNA"/>
</dbReference>
<feature type="binding site" evidence="16">
    <location>
        <position position="69"/>
    </location>
    <ligand>
        <name>substrate</name>
    </ligand>
</feature>
<keyword evidence="14" id="KW-1208">Phospholipid metabolism</keyword>
<keyword evidence="4" id="KW-0444">Lipid biosynthesis</keyword>
<feature type="binding site" evidence="18">
    <location>
        <position position="28"/>
    </location>
    <ligand>
        <name>a divalent metal cation</name>
        <dbReference type="ChEBI" id="CHEBI:60240"/>
    </ligand>
</feature>
<keyword evidence="13" id="KW-0594">Phospholipid biosynthesis</keyword>
<evidence type="ECO:0000256" key="5">
    <source>
        <dbReference type="ARBA" id="ARBA00022679"/>
    </source>
</evidence>
<dbReference type="PANTHER" id="PTHR34299:SF1">
    <property type="entry name" value="DIACYLGLYCEROL KINASE"/>
    <property type="match status" value="1"/>
</dbReference>
<evidence type="ECO:0000256" key="7">
    <source>
        <dbReference type="ARBA" id="ARBA00022741"/>
    </source>
</evidence>
<dbReference type="AlphaFoldDB" id="A0A1W6MJR1"/>
<evidence type="ECO:0000313" key="20">
    <source>
        <dbReference type="EMBL" id="ARN77746.1"/>
    </source>
</evidence>
<dbReference type="CDD" id="cd14265">
    <property type="entry name" value="UDPK_IM_like"/>
    <property type="match status" value="1"/>
</dbReference>
<dbReference type="InterPro" id="IPR000829">
    <property type="entry name" value="DAGK"/>
</dbReference>
<keyword evidence="3" id="KW-1003">Cell membrane</keyword>
<sequence length="125" mass="13640">MAFRKFLYGRWIGAGYAIKGAWILLKTEPSIQVQAVIGVIMTAAGILFDITQTEWLFQIVAIGMIMSLEGLNTAIEAIADFVHPDFHVKIGLIKDVAAGAVFITAVTAIIIGLIIYVPYIMDLLD</sequence>
<keyword evidence="6 19" id="KW-0812">Transmembrane</keyword>
<dbReference type="GO" id="GO:0005886">
    <property type="term" value="C:plasma membrane"/>
    <property type="evidence" value="ECO:0007669"/>
    <property type="project" value="UniProtKB-SubCell"/>
</dbReference>
<dbReference type="STRING" id="331648.BST97_06905"/>
<evidence type="ECO:0000256" key="8">
    <source>
        <dbReference type="ARBA" id="ARBA00022777"/>
    </source>
</evidence>
<feature type="transmembrane region" description="Helical" evidence="19">
    <location>
        <begin position="99"/>
        <end position="121"/>
    </location>
</feature>
<evidence type="ECO:0000256" key="4">
    <source>
        <dbReference type="ARBA" id="ARBA00022516"/>
    </source>
</evidence>
<evidence type="ECO:0000256" key="3">
    <source>
        <dbReference type="ARBA" id="ARBA00022475"/>
    </source>
</evidence>
<reference evidence="20 21" key="1">
    <citation type="submission" date="2016-11" db="EMBL/GenBank/DDBJ databases">
        <title>Trade-off between light-utilization and light-protection in marine flavobacteria.</title>
        <authorList>
            <person name="Kumagai Y."/>
        </authorList>
    </citation>
    <scope>NUCLEOTIDE SEQUENCE [LARGE SCALE GENOMIC DNA]</scope>
    <source>
        <strain evidence="20 21">JCM 13191</strain>
    </source>
</reference>
<evidence type="ECO:0000256" key="10">
    <source>
        <dbReference type="ARBA" id="ARBA00022989"/>
    </source>
</evidence>
<dbReference type="GO" id="GO:0046872">
    <property type="term" value="F:metal ion binding"/>
    <property type="evidence" value="ECO:0007669"/>
    <property type="project" value="UniProtKB-KW"/>
</dbReference>